<evidence type="ECO:0000313" key="3">
    <source>
        <dbReference type="Proteomes" id="UP000242180"/>
    </source>
</evidence>
<dbReference type="InParanoid" id="A0A1X2HN43"/>
<dbReference type="OrthoDB" id="2422919at2759"/>
<feature type="compositionally biased region" description="Low complexity" evidence="1">
    <location>
        <begin position="8"/>
        <end position="32"/>
    </location>
</feature>
<comment type="caution">
    <text evidence="2">The sequence shown here is derived from an EMBL/GenBank/DDBJ whole genome shotgun (WGS) entry which is preliminary data.</text>
</comment>
<evidence type="ECO:0000313" key="2">
    <source>
        <dbReference type="EMBL" id="ORZ00296.1"/>
    </source>
</evidence>
<dbReference type="Proteomes" id="UP000242180">
    <property type="component" value="Unassembled WGS sequence"/>
</dbReference>
<feature type="compositionally biased region" description="Acidic residues" evidence="1">
    <location>
        <begin position="165"/>
        <end position="179"/>
    </location>
</feature>
<proteinExistence type="predicted"/>
<gene>
    <name evidence="2" type="ORF">BCR43DRAFT_484969</name>
</gene>
<feature type="region of interest" description="Disordered" evidence="1">
    <location>
        <begin position="160"/>
        <end position="211"/>
    </location>
</feature>
<feature type="region of interest" description="Disordered" evidence="1">
    <location>
        <begin position="1"/>
        <end position="55"/>
    </location>
</feature>
<evidence type="ECO:0000256" key="1">
    <source>
        <dbReference type="SAM" id="MobiDB-lite"/>
    </source>
</evidence>
<sequence>MSYLEVQTVPVTATSSSSTTTATATTATNATPPTSPPASPNSLKSDNIARGHDSQEQQIQTLRHKVNRLELDNDFLTEQNGQLEKEFTLSQHTVRALKSIALQKDSALQEARQELERAYFRIRMLEMTLIRQQQQQQQQLLHQQQQHQQQLLSRRMQPTLVTDADSSDSQEFSEDEGDIDIVAKLPLRRSEDKNKTNHPISSHHQQDVWAL</sequence>
<accession>A0A1X2HN43</accession>
<name>A0A1X2HN43_SYNRA</name>
<organism evidence="2 3">
    <name type="scientific">Syncephalastrum racemosum</name>
    <name type="common">Filamentous fungus</name>
    <dbReference type="NCBI Taxonomy" id="13706"/>
    <lineage>
        <taxon>Eukaryota</taxon>
        <taxon>Fungi</taxon>
        <taxon>Fungi incertae sedis</taxon>
        <taxon>Mucoromycota</taxon>
        <taxon>Mucoromycotina</taxon>
        <taxon>Mucoromycetes</taxon>
        <taxon>Mucorales</taxon>
        <taxon>Syncephalastraceae</taxon>
        <taxon>Syncephalastrum</taxon>
    </lineage>
</organism>
<keyword evidence="3" id="KW-1185">Reference proteome</keyword>
<protein>
    <submittedName>
        <fullName evidence="2">Uncharacterized protein</fullName>
    </submittedName>
</protein>
<dbReference type="EMBL" id="MCGN01000002">
    <property type="protein sequence ID" value="ORZ00296.1"/>
    <property type="molecule type" value="Genomic_DNA"/>
</dbReference>
<reference evidence="2 3" key="1">
    <citation type="submission" date="2016-07" db="EMBL/GenBank/DDBJ databases">
        <title>Pervasive Adenine N6-methylation of Active Genes in Fungi.</title>
        <authorList>
            <consortium name="DOE Joint Genome Institute"/>
            <person name="Mondo S.J."/>
            <person name="Dannebaum R.O."/>
            <person name="Kuo R.C."/>
            <person name="Labutti K."/>
            <person name="Haridas S."/>
            <person name="Kuo A."/>
            <person name="Salamov A."/>
            <person name="Ahrendt S.R."/>
            <person name="Lipzen A."/>
            <person name="Sullivan W."/>
            <person name="Andreopoulos W.B."/>
            <person name="Clum A."/>
            <person name="Lindquist E."/>
            <person name="Daum C."/>
            <person name="Ramamoorthy G.K."/>
            <person name="Gryganskyi A."/>
            <person name="Culley D."/>
            <person name="Magnuson J.K."/>
            <person name="James T.Y."/>
            <person name="O'Malley M.A."/>
            <person name="Stajich J.E."/>
            <person name="Spatafora J.W."/>
            <person name="Visel A."/>
            <person name="Grigoriev I.V."/>
        </authorList>
    </citation>
    <scope>NUCLEOTIDE SEQUENCE [LARGE SCALE GENOMIC DNA]</scope>
    <source>
        <strain evidence="2 3">NRRL 2496</strain>
    </source>
</reference>
<dbReference type="AlphaFoldDB" id="A0A1X2HN43"/>